<comment type="caution">
    <text evidence="12">The sequence shown here is derived from an EMBL/GenBank/DDBJ whole genome shotgun (WGS) entry which is preliminary data.</text>
</comment>
<dbReference type="PROSITE" id="PS00217">
    <property type="entry name" value="SUGAR_TRANSPORT_2"/>
    <property type="match status" value="1"/>
</dbReference>
<accession>A0A418WLG4</accession>
<evidence type="ECO:0000256" key="6">
    <source>
        <dbReference type="ARBA" id="ARBA00022692"/>
    </source>
</evidence>
<proteinExistence type="inferred from homology"/>
<keyword evidence="4" id="KW-1003">Cell membrane</keyword>
<dbReference type="InterPro" id="IPR020846">
    <property type="entry name" value="MFS_dom"/>
</dbReference>
<dbReference type="FunFam" id="1.20.1250.20:FF:000122">
    <property type="entry name" value="D-xylose transporter XylE"/>
    <property type="match status" value="1"/>
</dbReference>
<protein>
    <submittedName>
        <fullName evidence="12">MFS transporter</fullName>
    </submittedName>
</protein>
<keyword evidence="6 10" id="KW-0812">Transmembrane</keyword>
<dbReference type="InterPro" id="IPR003663">
    <property type="entry name" value="Sugar/inositol_transpt"/>
</dbReference>
<feature type="transmembrane region" description="Helical" evidence="10">
    <location>
        <begin position="265"/>
        <end position="290"/>
    </location>
</feature>
<keyword evidence="5" id="KW-0762">Sugar transport</keyword>
<dbReference type="GO" id="GO:0005886">
    <property type="term" value="C:plasma membrane"/>
    <property type="evidence" value="ECO:0007669"/>
    <property type="project" value="UniProtKB-SubCell"/>
</dbReference>
<feature type="transmembrane region" description="Helical" evidence="10">
    <location>
        <begin position="302"/>
        <end position="324"/>
    </location>
</feature>
<gene>
    <name evidence="12" type="ORF">D3876_11710</name>
</gene>
<organism evidence="12 13">
    <name type="scientific">Sphingomonas cavernae</name>
    <dbReference type="NCBI Taxonomy" id="2320861"/>
    <lineage>
        <taxon>Bacteria</taxon>
        <taxon>Pseudomonadati</taxon>
        <taxon>Pseudomonadota</taxon>
        <taxon>Alphaproteobacteria</taxon>
        <taxon>Sphingomonadales</taxon>
        <taxon>Sphingomonadaceae</taxon>
        <taxon>Sphingomonas</taxon>
    </lineage>
</organism>
<dbReference type="PANTHER" id="PTHR48023:SF4">
    <property type="entry name" value="D-XYLOSE-PROTON SYMPORTER-LIKE 2"/>
    <property type="match status" value="1"/>
</dbReference>
<dbReference type="CDD" id="cd17359">
    <property type="entry name" value="MFS_XylE_like"/>
    <property type="match status" value="1"/>
</dbReference>
<evidence type="ECO:0000256" key="8">
    <source>
        <dbReference type="ARBA" id="ARBA00023136"/>
    </source>
</evidence>
<evidence type="ECO:0000256" key="3">
    <source>
        <dbReference type="ARBA" id="ARBA00022448"/>
    </source>
</evidence>
<evidence type="ECO:0000313" key="13">
    <source>
        <dbReference type="Proteomes" id="UP000286100"/>
    </source>
</evidence>
<dbReference type="AlphaFoldDB" id="A0A418WLG4"/>
<feature type="transmembrane region" description="Helical" evidence="10">
    <location>
        <begin position="12"/>
        <end position="30"/>
    </location>
</feature>
<dbReference type="InterPro" id="IPR050820">
    <property type="entry name" value="MFS_Sugar_Transporter"/>
</dbReference>
<feature type="transmembrane region" description="Helical" evidence="10">
    <location>
        <begin position="141"/>
        <end position="163"/>
    </location>
</feature>
<reference evidence="12 13" key="1">
    <citation type="submission" date="2018-09" db="EMBL/GenBank/DDBJ databases">
        <authorList>
            <person name="Zhu H."/>
        </authorList>
    </citation>
    <scope>NUCLEOTIDE SEQUENCE [LARGE SCALE GENOMIC DNA]</scope>
    <source>
        <strain evidence="12 13">K2R01-6</strain>
    </source>
</reference>
<dbReference type="InterPro" id="IPR005829">
    <property type="entry name" value="Sugar_transporter_CS"/>
</dbReference>
<evidence type="ECO:0000313" key="12">
    <source>
        <dbReference type="EMBL" id="RJF90845.1"/>
    </source>
</evidence>
<dbReference type="PROSITE" id="PS00216">
    <property type="entry name" value="SUGAR_TRANSPORT_1"/>
    <property type="match status" value="2"/>
</dbReference>
<dbReference type="Pfam" id="PF00083">
    <property type="entry name" value="Sugar_tr"/>
    <property type="match status" value="1"/>
</dbReference>
<evidence type="ECO:0000256" key="2">
    <source>
        <dbReference type="ARBA" id="ARBA00010992"/>
    </source>
</evidence>
<feature type="transmembrane region" description="Helical" evidence="10">
    <location>
        <begin position="331"/>
        <end position="357"/>
    </location>
</feature>
<keyword evidence="8 10" id="KW-0472">Membrane</keyword>
<keyword evidence="7 10" id="KW-1133">Transmembrane helix</keyword>
<keyword evidence="3 9" id="KW-0813">Transport</keyword>
<evidence type="ECO:0000259" key="11">
    <source>
        <dbReference type="PROSITE" id="PS50850"/>
    </source>
</evidence>
<sequence>MDRNTTGQVNIAFIAAIVAVATIGGFMFGYDSGVINGTQDGLEKAFDLSKLGTGFNVGAILIGCAFGAFVAGRLADMIGRRSVMMIAAVLFLLSALGAGAAGSSAIFIIARFIGGLGVGAASVLSPVYISEVTPANIRGRLSSIQQIMIITGLTGAFVANYALAASAGGSQAILWLDYPAWRWMFWMQAIPAAVYFIALLFIPESPRYLVAKGQKERAALVLTRLFGADEAARKVKEIEGSLAADHHRPQLSDLVDKSTGKVRKIVWAGIGLAVFQQLVGINIVFYYGAVLWQSVGFSENDALLINILSGSLSILACLFTVLVIDKIGRKPLLLIGSAGMAVTLGVMAICFSTGALVDGGLKLSDQTGTVALIAANLYVIFFNLSWGPVMWVMLGEMFPNQIRGSGLAVAGFAQWIANFGISVSFPALAASIGLVVTYGFYALSALVSFFFVRAMVHETRGLELEEMAG</sequence>
<evidence type="ECO:0000256" key="1">
    <source>
        <dbReference type="ARBA" id="ARBA00004651"/>
    </source>
</evidence>
<dbReference type="InterPro" id="IPR005828">
    <property type="entry name" value="MFS_sugar_transport-like"/>
</dbReference>
<keyword evidence="13" id="KW-1185">Reference proteome</keyword>
<feature type="transmembrane region" description="Helical" evidence="10">
    <location>
        <begin position="406"/>
        <end position="425"/>
    </location>
</feature>
<evidence type="ECO:0000256" key="5">
    <source>
        <dbReference type="ARBA" id="ARBA00022597"/>
    </source>
</evidence>
<feature type="transmembrane region" description="Helical" evidence="10">
    <location>
        <begin position="369"/>
        <end position="394"/>
    </location>
</feature>
<dbReference type="Gene3D" id="1.20.1250.20">
    <property type="entry name" value="MFS general substrate transporter like domains"/>
    <property type="match status" value="1"/>
</dbReference>
<feature type="transmembrane region" description="Helical" evidence="10">
    <location>
        <begin position="431"/>
        <end position="452"/>
    </location>
</feature>
<dbReference type="PROSITE" id="PS50850">
    <property type="entry name" value="MFS"/>
    <property type="match status" value="1"/>
</dbReference>
<feature type="transmembrane region" description="Helical" evidence="10">
    <location>
        <begin position="108"/>
        <end position="129"/>
    </location>
</feature>
<name>A0A418WLG4_9SPHN</name>
<evidence type="ECO:0000256" key="4">
    <source>
        <dbReference type="ARBA" id="ARBA00022475"/>
    </source>
</evidence>
<comment type="similarity">
    <text evidence="2 9">Belongs to the major facilitator superfamily. Sugar transporter (TC 2.A.1.1) family.</text>
</comment>
<dbReference type="Proteomes" id="UP000286100">
    <property type="component" value="Unassembled WGS sequence"/>
</dbReference>
<dbReference type="SUPFAM" id="SSF103473">
    <property type="entry name" value="MFS general substrate transporter"/>
    <property type="match status" value="1"/>
</dbReference>
<dbReference type="RefSeq" id="WP_119762376.1">
    <property type="nucleotide sequence ID" value="NZ_QYUM01000003.1"/>
</dbReference>
<feature type="transmembrane region" description="Helical" evidence="10">
    <location>
        <begin position="183"/>
        <end position="202"/>
    </location>
</feature>
<dbReference type="GO" id="GO:0022857">
    <property type="term" value="F:transmembrane transporter activity"/>
    <property type="evidence" value="ECO:0007669"/>
    <property type="project" value="InterPro"/>
</dbReference>
<dbReference type="PANTHER" id="PTHR48023">
    <property type="entry name" value="D-XYLOSE-PROTON SYMPORTER-LIKE 2"/>
    <property type="match status" value="1"/>
</dbReference>
<dbReference type="NCBIfam" id="TIGR00879">
    <property type="entry name" value="SP"/>
    <property type="match status" value="1"/>
</dbReference>
<evidence type="ECO:0000256" key="10">
    <source>
        <dbReference type="SAM" id="Phobius"/>
    </source>
</evidence>
<comment type="subcellular location">
    <subcellularLocation>
        <location evidence="1">Cell membrane</location>
        <topology evidence="1">Multi-pass membrane protein</topology>
    </subcellularLocation>
</comment>
<dbReference type="OrthoDB" id="5368493at2"/>
<dbReference type="PRINTS" id="PR00171">
    <property type="entry name" value="SUGRTRNSPORT"/>
</dbReference>
<evidence type="ECO:0000256" key="9">
    <source>
        <dbReference type="RuleBase" id="RU003346"/>
    </source>
</evidence>
<dbReference type="InterPro" id="IPR036259">
    <property type="entry name" value="MFS_trans_sf"/>
</dbReference>
<feature type="transmembrane region" description="Helical" evidence="10">
    <location>
        <begin position="50"/>
        <end position="71"/>
    </location>
</feature>
<dbReference type="InterPro" id="IPR047984">
    <property type="entry name" value="XylE-like"/>
</dbReference>
<feature type="transmembrane region" description="Helical" evidence="10">
    <location>
        <begin position="83"/>
        <end position="102"/>
    </location>
</feature>
<evidence type="ECO:0000256" key="7">
    <source>
        <dbReference type="ARBA" id="ARBA00022989"/>
    </source>
</evidence>
<dbReference type="EMBL" id="QYUM01000003">
    <property type="protein sequence ID" value="RJF90845.1"/>
    <property type="molecule type" value="Genomic_DNA"/>
</dbReference>
<feature type="domain" description="Major facilitator superfamily (MFS) profile" evidence="11">
    <location>
        <begin position="17"/>
        <end position="460"/>
    </location>
</feature>